<gene>
    <name evidence="2" type="ORF">D9613_003438</name>
</gene>
<name>A0A8H4QPS2_9AGAR</name>
<evidence type="ECO:0000313" key="3">
    <source>
        <dbReference type="Proteomes" id="UP000521872"/>
    </source>
</evidence>
<organism evidence="2 3">
    <name type="scientific">Agrocybe pediades</name>
    <dbReference type="NCBI Taxonomy" id="84607"/>
    <lineage>
        <taxon>Eukaryota</taxon>
        <taxon>Fungi</taxon>
        <taxon>Dikarya</taxon>
        <taxon>Basidiomycota</taxon>
        <taxon>Agaricomycotina</taxon>
        <taxon>Agaricomycetes</taxon>
        <taxon>Agaricomycetidae</taxon>
        <taxon>Agaricales</taxon>
        <taxon>Agaricineae</taxon>
        <taxon>Strophariaceae</taxon>
        <taxon>Agrocybe</taxon>
    </lineage>
</organism>
<dbReference type="EMBL" id="JAACJL010000044">
    <property type="protein sequence ID" value="KAF4615140.1"/>
    <property type="molecule type" value="Genomic_DNA"/>
</dbReference>
<protein>
    <submittedName>
        <fullName evidence="2">Uncharacterized protein</fullName>
    </submittedName>
</protein>
<evidence type="ECO:0000256" key="1">
    <source>
        <dbReference type="SAM" id="MobiDB-lite"/>
    </source>
</evidence>
<comment type="caution">
    <text evidence="2">The sequence shown here is derived from an EMBL/GenBank/DDBJ whole genome shotgun (WGS) entry which is preliminary data.</text>
</comment>
<keyword evidence="3" id="KW-1185">Reference proteome</keyword>
<feature type="region of interest" description="Disordered" evidence="1">
    <location>
        <begin position="69"/>
        <end position="88"/>
    </location>
</feature>
<sequence>MSTSEQARLLFLPVTGAPSSTRGMKMTTTTNLSYPSRLPSFYVPWSAPAVLLVFSKTPIIHRNCTVKTKPELSSTSPNNNDHVLAFIS</sequence>
<evidence type="ECO:0000313" key="2">
    <source>
        <dbReference type="EMBL" id="KAF4615140.1"/>
    </source>
</evidence>
<feature type="compositionally biased region" description="Polar residues" evidence="1">
    <location>
        <begin position="71"/>
        <end position="81"/>
    </location>
</feature>
<accession>A0A8H4QPS2</accession>
<dbReference type="Proteomes" id="UP000521872">
    <property type="component" value="Unassembled WGS sequence"/>
</dbReference>
<dbReference type="AlphaFoldDB" id="A0A8H4QPS2"/>
<proteinExistence type="predicted"/>
<reference evidence="2 3" key="1">
    <citation type="submission" date="2019-12" db="EMBL/GenBank/DDBJ databases">
        <authorList>
            <person name="Floudas D."/>
            <person name="Bentzer J."/>
            <person name="Ahren D."/>
            <person name="Johansson T."/>
            <person name="Persson P."/>
            <person name="Tunlid A."/>
        </authorList>
    </citation>
    <scope>NUCLEOTIDE SEQUENCE [LARGE SCALE GENOMIC DNA]</scope>
    <source>
        <strain evidence="2 3">CBS 102.39</strain>
    </source>
</reference>